<dbReference type="NCBIfam" id="TIGR00318">
    <property type="entry name" value="cyaB"/>
    <property type="match status" value="1"/>
</dbReference>
<dbReference type="PANTHER" id="PTHR21028">
    <property type="entry name" value="SI:CH211-156B7.4"/>
    <property type="match status" value="1"/>
</dbReference>
<dbReference type="Gene3D" id="2.40.320.10">
    <property type="entry name" value="Hypothetical Protein Pfu-838710-001"/>
    <property type="match status" value="1"/>
</dbReference>
<dbReference type="InterPro" id="IPR008173">
    <property type="entry name" value="Adenylyl_cyclase_CyaB"/>
</dbReference>
<dbReference type="AlphaFoldDB" id="A0A399FWQ4"/>
<dbReference type="KEGG" id="thao:NI17_010250"/>
<dbReference type="SUPFAM" id="SSF55154">
    <property type="entry name" value="CYTH-like phosphatases"/>
    <property type="match status" value="1"/>
</dbReference>
<gene>
    <name evidence="1" type="primary">cyaB</name>
    <name evidence="1" type="ORF">NI17_010250</name>
</gene>
<dbReference type="EMBL" id="CP063196">
    <property type="protein sequence ID" value="UOE21450.1"/>
    <property type="molecule type" value="Genomic_DNA"/>
</dbReference>
<accession>A0A399FWQ4</accession>
<name>A0A399FWQ4_9ACTN</name>
<dbReference type="SMART" id="SM01118">
    <property type="entry name" value="CYTH"/>
    <property type="match status" value="1"/>
</dbReference>
<dbReference type="CDD" id="cd07890">
    <property type="entry name" value="CYTH-like_AC_IV-like"/>
    <property type="match status" value="1"/>
</dbReference>
<proteinExistence type="predicted"/>
<dbReference type="Proteomes" id="UP000265719">
    <property type="component" value="Chromosome"/>
</dbReference>
<dbReference type="OrthoDB" id="9781176at2"/>
<evidence type="ECO:0000313" key="1">
    <source>
        <dbReference type="EMBL" id="UOE21450.1"/>
    </source>
</evidence>
<sequence length="191" mass="21049">MSIEVERKRQVDADREQVKARLVERGYRETASSAEVDTYYSRPDVDYLATVECLRVRRRGGFAEITYKPASTDATRPLHGVVAKHETNVVLSDAGQADRAEALLEAIGMVRLVRVDKARTAWQHPARENTTVTVDTVAGAGVFVEVEIIGDDADQAAADLAEVEADLGLAGYPVVALPYRDIVRQTVRQPR</sequence>
<dbReference type="InterPro" id="IPR023577">
    <property type="entry name" value="CYTH_domain"/>
</dbReference>
<dbReference type="Pfam" id="PF01928">
    <property type="entry name" value="CYTH"/>
    <property type="match status" value="1"/>
</dbReference>
<dbReference type="RefSeq" id="WP_068693695.1">
    <property type="nucleotide sequence ID" value="NZ_CP063196.1"/>
</dbReference>
<dbReference type="PANTHER" id="PTHR21028:SF2">
    <property type="entry name" value="CYTH DOMAIN-CONTAINING PROTEIN"/>
    <property type="match status" value="1"/>
</dbReference>
<dbReference type="PROSITE" id="PS51707">
    <property type="entry name" value="CYTH"/>
    <property type="match status" value="1"/>
</dbReference>
<protein>
    <submittedName>
        <fullName evidence="1">Class IV adenylate cyclase</fullName>
    </submittedName>
</protein>
<organism evidence="1 2">
    <name type="scientific">Thermobifida halotolerans</name>
    <dbReference type="NCBI Taxonomy" id="483545"/>
    <lineage>
        <taxon>Bacteria</taxon>
        <taxon>Bacillati</taxon>
        <taxon>Actinomycetota</taxon>
        <taxon>Actinomycetes</taxon>
        <taxon>Streptosporangiales</taxon>
        <taxon>Nocardiopsidaceae</taxon>
        <taxon>Thermobifida</taxon>
    </lineage>
</organism>
<dbReference type="InterPro" id="IPR033469">
    <property type="entry name" value="CYTH-like_dom_sf"/>
</dbReference>
<keyword evidence="2" id="KW-1185">Reference proteome</keyword>
<evidence type="ECO:0000313" key="2">
    <source>
        <dbReference type="Proteomes" id="UP000265719"/>
    </source>
</evidence>
<reference evidence="1" key="1">
    <citation type="submission" date="2020-10" db="EMBL/GenBank/DDBJ databases">
        <title>De novo genome project of the cellulose decomposer Thermobifida halotolerans type strain.</title>
        <authorList>
            <person name="Nagy I."/>
            <person name="Horvath B."/>
            <person name="Kukolya J."/>
            <person name="Nagy I."/>
            <person name="Orsini M."/>
        </authorList>
    </citation>
    <scope>NUCLEOTIDE SEQUENCE</scope>
    <source>
        <strain evidence="1">DSM 44931</strain>
    </source>
</reference>